<protein>
    <submittedName>
        <fullName evidence="2">Extracellular solute-binding protein</fullName>
    </submittedName>
</protein>
<accession>A0A9X2MVB1</accession>
<dbReference type="RefSeq" id="WP_257445118.1">
    <property type="nucleotide sequence ID" value="NZ_JANIPJ010000006.1"/>
</dbReference>
<dbReference type="InterPro" id="IPR050490">
    <property type="entry name" value="Bact_solute-bd_prot1"/>
</dbReference>
<dbReference type="PANTHER" id="PTHR43649:SF27">
    <property type="entry name" value="EXTRACELLULAR SOLUTE-BINDING PROTEIN FAMILY 1"/>
    <property type="match status" value="1"/>
</dbReference>
<name>A0A9X2MVB1_9BACL</name>
<evidence type="ECO:0000313" key="3">
    <source>
        <dbReference type="Proteomes" id="UP001141950"/>
    </source>
</evidence>
<dbReference type="PANTHER" id="PTHR43649">
    <property type="entry name" value="ARABINOSE-BINDING PROTEIN-RELATED"/>
    <property type="match status" value="1"/>
</dbReference>
<dbReference type="AlphaFoldDB" id="A0A9X2MVB1"/>
<sequence length="967" mass="107954">MSMMKRMFVYGVLTLLVFVMFISAMGAGGANVVSAAASADRQAYTEESYGAYLESNGYDGKMASSEIKVDTASYEASADMEASLENGAVVTGESGAITWKVQVREAGFYNVAVTYVPAEGTNSKIERKLYIDNESLFNGMNQLIFHRVWDNSGGIAEKDGNEIRPVAVEKPEPMTVYMNDSRKRSLEPYKFYLSAGTHTLTFESVKEPMKILDITLRAAPVTKPYADVVQEWKQTYKVYEGANLVYQAERTDGHTIGIEKSSVDIMLTTDYSNPQTVPYHPYKIKLNTIGGTSWRTPGDFLTWRVDVPEEGLYRISFRGAQSSNRGVMSYRQLKVNGEVPFSEAAAIPFAFQSGFVHYVPGNGDEDFLIPLKQGENTISLEVVLGDFAMPLSEVEKSVFILNDLYRKTVQITGVVPDRYIDYEITKKIPNYAETLRAESERLKKVVDELVRITGEKGEKTAMIEKMQVQAERLSLKPEDVITELATMENNISSLGTWITSISEMPLQLDSFTLSAPEAKLPDAEPNGFVRGYYGTVRFLSTFFVDETMISEESQDNAIKVWIAAGRDQAQVIKDLIDQGFTPNSNIPVELQLIPEDVILPATLAGNGPDVALAVPQATVVNFAMRSALADLSKLEGFEEIRGQFDDSTWNTVSYEDGIYGLPEQSSFLMMFYRKDILDQLGLEPPETWDEVEHVISVLHANNYDFYIPGQELYPSLVYQHGGDLYQGSDADYGIKSGLIEDEAMSAFNLVTRFFTSYRLPVSADFPNRFRTGAMPVGIAPYTTYNQLEVFAPEIRGLWSFAPIPGVEGEDGEVNHTALATTIDSIMLEASDKKEEAWAFMKWWIEADTQAAYANALESVMGSAARYPTANVEVLERLPWATKDSEQLIRQFGDAVGFPEVPGGYMTPRAIDYAFRSVVTSGRNPREALYMNIKQIDQELTKKRKEFHLSYSEDPASRMTGRNPQIEE</sequence>
<gene>
    <name evidence="2" type="ORF">NQZ67_10125</name>
</gene>
<dbReference type="Pfam" id="PF01547">
    <property type="entry name" value="SBP_bac_1"/>
    <property type="match status" value="1"/>
</dbReference>
<dbReference type="Proteomes" id="UP001141950">
    <property type="component" value="Unassembled WGS sequence"/>
</dbReference>
<dbReference type="SUPFAM" id="SSF53850">
    <property type="entry name" value="Periplasmic binding protein-like II"/>
    <property type="match status" value="1"/>
</dbReference>
<proteinExistence type="predicted"/>
<reference evidence="2" key="1">
    <citation type="submission" date="2022-08" db="EMBL/GenBank/DDBJ databases">
        <title>The genomic sequence of strain Paenibacillus sp. SCIV0701.</title>
        <authorList>
            <person name="Zhao H."/>
        </authorList>
    </citation>
    <scope>NUCLEOTIDE SEQUENCE</scope>
    <source>
        <strain evidence="2">SCIV0701</strain>
    </source>
</reference>
<evidence type="ECO:0000256" key="1">
    <source>
        <dbReference type="SAM" id="MobiDB-lite"/>
    </source>
</evidence>
<dbReference type="InterPro" id="IPR006059">
    <property type="entry name" value="SBP"/>
</dbReference>
<dbReference type="Gene3D" id="2.60.120.260">
    <property type="entry name" value="Galactose-binding domain-like"/>
    <property type="match status" value="2"/>
</dbReference>
<organism evidence="2 3">
    <name type="scientific">Paenibacillus soyae</name>
    <dbReference type="NCBI Taxonomy" id="2969249"/>
    <lineage>
        <taxon>Bacteria</taxon>
        <taxon>Bacillati</taxon>
        <taxon>Bacillota</taxon>
        <taxon>Bacilli</taxon>
        <taxon>Bacillales</taxon>
        <taxon>Paenibacillaceae</taxon>
        <taxon>Paenibacillus</taxon>
    </lineage>
</organism>
<dbReference type="Gene3D" id="3.40.190.10">
    <property type="entry name" value="Periplasmic binding protein-like II"/>
    <property type="match status" value="1"/>
</dbReference>
<feature type="region of interest" description="Disordered" evidence="1">
    <location>
        <begin position="947"/>
        <end position="967"/>
    </location>
</feature>
<evidence type="ECO:0000313" key="2">
    <source>
        <dbReference type="EMBL" id="MCR2804237.1"/>
    </source>
</evidence>
<dbReference type="EMBL" id="JANIPJ010000006">
    <property type="protein sequence ID" value="MCR2804237.1"/>
    <property type="molecule type" value="Genomic_DNA"/>
</dbReference>
<keyword evidence="3" id="KW-1185">Reference proteome</keyword>
<comment type="caution">
    <text evidence="2">The sequence shown here is derived from an EMBL/GenBank/DDBJ whole genome shotgun (WGS) entry which is preliminary data.</text>
</comment>